<evidence type="ECO:0000313" key="1">
    <source>
        <dbReference type="EMBL" id="KAK3937093.1"/>
    </source>
</evidence>
<name>A0AAN6N2M3_9PEZI</name>
<gene>
    <name evidence="1" type="ORF">QBC46DRAFT_393460</name>
</gene>
<organism evidence="1 2">
    <name type="scientific">Diplogelasinospora grovesii</name>
    <dbReference type="NCBI Taxonomy" id="303347"/>
    <lineage>
        <taxon>Eukaryota</taxon>
        <taxon>Fungi</taxon>
        <taxon>Dikarya</taxon>
        <taxon>Ascomycota</taxon>
        <taxon>Pezizomycotina</taxon>
        <taxon>Sordariomycetes</taxon>
        <taxon>Sordariomycetidae</taxon>
        <taxon>Sordariales</taxon>
        <taxon>Diplogelasinosporaceae</taxon>
        <taxon>Diplogelasinospora</taxon>
    </lineage>
</organism>
<accession>A0AAN6N2M3</accession>
<dbReference type="AlphaFoldDB" id="A0AAN6N2M3"/>
<dbReference type="EMBL" id="MU853863">
    <property type="protein sequence ID" value="KAK3937093.1"/>
    <property type="molecule type" value="Genomic_DNA"/>
</dbReference>
<keyword evidence="2" id="KW-1185">Reference proteome</keyword>
<evidence type="ECO:0000313" key="2">
    <source>
        <dbReference type="Proteomes" id="UP001303473"/>
    </source>
</evidence>
<protein>
    <submittedName>
        <fullName evidence="1">Uncharacterized protein</fullName>
    </submittedName>
</protein>
<reference evidence="2" key="1">
    <citation type="journal article" date="2023" name="Mol. Phylogenet. Evol.">
        <title>Genome-scale phylogeny and comparative genomics of the fungal order Sordariales.</title>
        <authorList>
            <person name="Hensen N."/>
            <person name="Bonometti L."/>
            <person name="Westerberg I."/>
            <person name="Brannstrom I.O."/>
            <person name="Guillou S."/>
            <person name="Cros-Aarteil S."/>
            <person name="Calhoun S."/>
            <person name="Haridas S."/>
            <person name="Kuo A."/>
            <person name="Mondo S."/>
            <person name="Pangilinan J."/>
            <person name="Riley R."/>
            <person name="LaButti K."/>
            <person name="Andreopoulos B."/>
            <person name="Lipzen A."/>
            <person name="Chen C."/>
            <person name="Yan M."/>
            <person name="Daum C."/>
            <person name="Ng V."/>
            <person name="Clum A."/>
            <person name="Steindorff A."/>
            <person name="Ohm R.A."/>
            <person name="Martin F."/>
            <person name="Silar P."/>
            <person name="Natvig D.O."/>
            <person name="Lalanne C."/>
            <person name="Gautier V."/>
            <person name="Ament-Velasquez S.L."/>
            <person name="Kruys A."/>
            <person name="Hutchinson M.I."/>
            <person name="Powell A.J."/>
            <person name="Barry K."/>
            <person name="Miller A.N."/>
            <person name="Grigoriev I.V."/>
            <person name="Debuchy R."/>
            <person name="Gladieux P."/>
            <person name="Hiltunen Thoren M."/>
            <person name="Johannesson H."/>
        </authorList>
    </citation>
    <scope>NUCLEOTIDE SEQUENCE [LARGE SCALE GENOMIC DNA]</scope>
    <source>
        <strain evidence="2">CBS 340.73</strain>
    </source>
</reference>
<proteinExistence type="predicted"/>
<sequence>MAPNLDLSKHVLIQSIINGKLQGDKDPKDDQIAEIVGCAPRTIRRIRSNILRFGTTTARPNGAGQPKTVAPPMLTALYEQLSLNPCMRLEDMVAFFREVRRRRVTFQH</sequence>
<comment type="caution">
    <text evidence="1">The sequence shown here is derived from an EMBL/GenBank/DDBJ whole genome shotgun (WGS) entry which is preliminary data.</text>
</comment>
<dbReference type="Proteomes" id="UP001303473">
    <property type="component" value="Unassembled WGS sequence"/>
</dbReference>